<evidence type="ECO:0000256" key="1">
    <source>
        <dbReference type="SAM" id="Coils"/>
    </source>
</evidence>
<protein>
    <recommendedName>
        <fullName evidence="5">Aminotransferase-like plant mobile domain-containing protein</fullName>
    </recommendedName>
</protein>
<feature type="compositionally biased region" description="Low complexity" evidence="2">
    <location>
        <begin position="484"/>
        <end position="506"/>
    </location>
</feature>
<sequence length="734" mass="83025">MYQEYLAEFWYSSKALESSKVSFSIPIGDVVRKWFPTIGYGEEVSTKGTLKKSLLPPRWRLLMAQIIQCLGGKTGGCDQITNKDTIMLYSLANGIHIDYAYIFWEHIILKLKKKQRESVNNWTLKPNQLEEPPFTAYMLAICALDKPVVFKAPNDSIPPQQDQTKSVSKGLETVLTQPTIEKGASSIAIHGDKEEASTAIHDDPVIIVDESDEDEPNAKTEDTPVPRSSSPRSSQIQELTNQVLILQSQKHKLELEKNKAEAKAALLKAQPSFLNVEQLNKLLVKSLQTEFSKIFSSHDFSSSLPTELKDLPSKFNELTEEIKGLKTQVYELEIELPEELIEIPTKLEDFTMTTTSLTSHVAELKTLHWELPEEFISLTAKVESAQAKLKSLDALPSLLLNVTKALNKFTEVLESTSIKARDHSVLSAGQADTMPAEGEKDTNQATISQLFQRRAEKIAEAKKENLNQQPKPTTPPTTTPINPPIITTTTQMQTPLQSPPRSSSQPEGEHIKKDKGKKVMSSEEAEKESTESDSNDEAHMTGSMVDSSKVKNLKKFDFFTESGEHVHLTKEQISVQKKIEEEAKAEAARREGEIRKEELIDLLCVDVDPLEKLNDLENKKRKHDDDIHDYFKANKRLKSSVQYEDHLPSIVLNEHVLGMIMFNSYHRQDFVTIEDLKDFSNTMLYIVQEIFFKHHQGLGLDDHARTFSSLLLAKVDKRNLNPHKQMRTIEQLSQ</sequence>
<feature type="region of interest" description="Disordered" evidence="2">
    <location>
        <begin position="462"/>
        <end position="545"/>
    </location>
</feature>
<feature type="region of interest" description="Disordered" evidence="2">
    <location>
        <begin position="424"/>
        <end position="443"/>
    </location>
</feature>
<evidence type="ECO:0008006" key="5">
    <source>
        <dbReference type="Google" id="ProtNLM"/>
    </source>
</evidence>
<gene>
    <name evidence="3" type="ORF">Tco_0974878</name>
</gene>
<accession>A0ABQ5ECS1</accession>
<evidence type="ECO:0000313" key="4">
    <source>
        <dbReference type="Proteomes" id="UP001151760"/>
    </source>
</evidence>
<evidence type="ECO:0000313" key="3">
    <source>
        <dbReference type="EMBL" id="GJT48721.1"/>
    </source>
</evidence>
<comment type="caution">
    <text evidence="3">The sequence shown here is derived from an EMBL/GenBank/DDBJ whole genome shotgun (WGS) entry which is preliminary data.</text>
</comment>
<proteinExistence type="predicted"/>
<reference evidence="3" key="1">
    <citation type="journal article" date="2022" name="Int. J. Mol. Sci.">
        <title>Draft Genome of Tanacetum Coccineum: Genomic Comparison of Closely Related Tanacetum-Family Plants.</title>
        <authorList>
            <person name="Yamashiro T."/>
            <person name="Shiraishi A."/>
            <person name="Nakayama K."/>
            <person name="Satake H."/>
        </authorList>
    </citation>
    <scope>NUCLEOTIDE SEQUENCE</scope>
</reference>
<feature type="compositionally biased region" description="Acidic residues" evidence="2">
    <location>
        <begin position="523"/>
        <end position="535"/>
    </location>
</feature>
<evidence type="ECO:0000256" key="2">
    <source>
        <dbReference type="SAM" id="MobiDB-lite"/>
    </source>
</evidence>
<name>A0ABQ5ECS1_9ASTR</name>
<keyword evidence="1" id="KW-0175">Coiled coil</keyword>
<reference evidence="3" key="2">
    <citation type="submission" date="2022-01" db="EMBL/GenBank/DDBJ databases">
        <authorList>
            <person name="Yamashiro T."/>
            <person name="Shiraishi A."/>
            <person name="Satake H."/>
            <person name="Nakayama K."/>
        </authorList>
    </citation>
    <scope>NUCLEOTIDE SEQUENCE</scope>
</reference>
<keyword evidence="4" id="KW-1185">Reference proteome</keyword>
<feature type="coiled-coil region" evidence="1">
    <location>
        <begin position="236"/>
        <end position="270"/>
    </location>
</feature>
<feature type="region of interest" description="Disordered" evidence="2">
    <location>
        <begin position="210"/>
        <end position="236"/>
    </location>
</feature>
<feature type="compositionally biased region" description="Pro residues" evidence="2">
    <location>
        <begin position="472"/>
        <end position="483"/>
    </location>
</feature>
<dbReference type="EMBL" id="BQNB010016177">
    <property type="protein sequence ID" value="GJT48721.1"/>
    <property type="molecule type" value="Genomic_DNA"/>
</dbReference>
<organism evidence="3 4">
    <name type="scientific">Tanacetum coccineum</name>
    <dbReference type="NCBI Taxonomy" id="301880"/>
    <lineage>
        <taxon>Eukaryota</taxon>
        <taxon>Viridiplantae</taxon>
        <taxon>Streptophyta</taxon>
        <taxon>Embryophyta</taxon>
        <taxon>Tracheophyta</taxon>
        <taxon>Spermatophyta</taxon>
        <taxon>Magnoliopsida</taxon>
        <taxon>eudicotyledons</taxon>
        <taxon>Gunneridae</taxon>
        <taxon>Pentapetalae</taxon>
        <taxon>asterids</taxon>
        <taxon>campanulids</taxon>
        <taxon>Asterales</taxon>
        <taxon>Asteraceae</taxon>
        <taxon>Asteroideae</taxon>
        <taxon>Anthemideae</taxon>
        <taxon>Anthemidinae</taxon>
        <taxon>Tanacetum</taxon>
    </lineage>
</organism>
<dbReference type="Proteomes" id="UP001151760">
    <property type="component" value="Unassembled WGS sequence"/>
</dbReference>